<sequence length="66" mass="7891">MKNSEEILIYIINRLKLCLKELNTKEADEFMYGEKTAYLECLEIIQLWEKAKLYGLDYDIEKSEPL</sequence>
<dbReference type="Proteomes" id="UP000886750">
    <property type="component" value="Unassembled WGS sequence"/>
</dbReference>
<dbReference type="AlphaFoldDB" id="A0A9D1ZWV8"/>
<gene>
    <name evidence="1" type="ORF">H9729_06360</name>
</gene>
<reference evidence="1" key="2">
    <citation type="submission" date="2021-04" db="EMBL/GenBank/DDBJ databases">
        <authorList>
            <person name="Gilroy R."/>
        </authorList>
    </citation>
    <scope>NUCLEOTIDE SEQUENCE</scope>
    <source>
        <strain evidence="1">1345</strain>
    </source>
</reference>
<protein>
    <submittedName>
        <fullName evidence="1">Uncharacterized protein</fullName>
    </submittedName>
</protein>
<comment type="caution">
    <text evidence="1">The sequence shown here is derived from an EMBL/GenBank/DDBJ whole genome shotgun (WGS) entry which is preliminary data.</text>
</comment>
<proteinExistence type="predicted"/>
<dbReference type="EMBL" id="DXCQ01000058">
    <property type="protein sequence ID" value="HIY97295.1"/>
    <property type="molecule type" value="Genomic_DNA"/>
</dbReference>
<organism evidence="1 2">
    <name type="scientific">Candidatus Borkfalkia excrementigallinarum</name>
    <dbReference type="NCBI Taxonomy" id="2838506"/>
    <lineage>
        <taxon>Bacteria</taxon>
        <taxon>Bacillati</taxon>
        <taxon>Bacillota</taxon>
        <taxon>Clostridia</taxon>
        <taxon>Christensenellales</taxon>
        <taxon>Christensenellaceae</taxon>
        <taxon>Candidatus Borkfalkia</taxon>
    </lineage>
</organism>
<reference evidence="1" key="1">
    <citation type="journal article" date="2021" name="PeerJ">
        <title>Extensive microbial diversity within the chicken gut microbiome revealed by metagenomics and culture.</title>
        <authorList>
            <person name="Gilroy R."/>
            <person name="Ravi A."/>
            <person name="Getino M."/>
            <person name="Pursley I."/>
            <person name="Horton D.L."/>
            <person name="Alikhan N.F."/>
            <person name="Baker D."/>
            <person name="Gharbi K."/>
            <person name="Hall N."/>
            <person name="Watson M."/>
            <person name="Adriaenssens E.M."/>
            <person name="Foster-Nyarko E."/>
            <person name="Jarju S."/>
            <person name="Secka A."/>
            <person name="Antonio M."/>
            <person name="Oren A."/>
            <person name="Chaudhuri R.R."/>
            <person name="La Ragione R."/>
            <person name="Hildebrand F."/>
            <person name="Pallen M.J."/>
        </authorList>
    </citation>
    <scope>NUCLEOTIDE SEQUENCE</scope>
    <source>
        <strain evidence="1">1345</strain>
    </source>
</reference>
<evidence type="ECO:0000313" key="2">
    <source>
        <dbReference type="Proteomes" id="UP000886750"/>
    </source>
</evidence>
<accession>A0A9D1ZWV8</accession>
<evidence type="ECO:0000313" key="1">
    <source>
        <dbReference type="EMBL" id="HIY97295.1"/>
    </source>
</evidence>
<name>A0A9D1ZWV8_9FIRM</name>